<dbReference type="InterPro" id="IPR008889">
    <property type="entry name" value="VQ"/>
</dbReference>
<feature type="compositionally biased region" description="Polar residues" evidence="4">
    <location>
        <begin position="87"/>
        <end position="97"/>
    </location>
</feature>
<name>A0AAP0DBD8_9ASTR</name>
<comment type="caution">
    <text evidence="6">The sequence shown here is derived from an EMBL/GenBank/DDBJ whole genome shotgun (WGS) entry which is preliminary data.</text>
</comment>
<protein>
    <recommendedName>
        <fullName evidence="5">VQ domain-containing protein</fullName>
    </recommendedName>
</protein>
<evidence type="ECO:0000313" key="6">
    <source>
        <dbReference type="EMBL" id="KAK9069800.1"/>
    </source>
</evidence>
<accession>A0AAP0DBD8</accession>
<comment type="subcellular location">
    <subcellularLocation>
        <location evidence="1">Nucleus</location>
    </subcellularLocation>
</comment>
<gene>
    <name evidence="6" type="ORF">SSX86_010196</name>
</gene>
<evidence type="ECO:0000256" key="1">
    <source>
        <dbReference type="ARBA" id="ARBA00004123"/>
    </source>
</evidence>
<dbReference type="EMBL" id="JBCNJP010000012">
    <property type="protein sequence ID" value="KAK9069800.1"/>
    <property type="molecule type" value="Genomic_DNA"/>
</dbReference>
<dbReference type="GO" id="GO:0005634">
    <property type="term" value="C:nucleus"/>
    <property type="evidence" value="ECO:0007669"/>
    <property type="project" value="UniProtKB-SubCell"/>
</dbReference>
<evidence type="ECO:0000256" key="3">
    <source>
        <dbReference type="ARBA" id="ARBA00023242"/>
    </source>
</evidence>
<feature type="domain" description="VQ" evidence="5">
    <location>
        <begin position="8"/>
        <end position="33"/>
    </location>
</feature>
<proteinExistence type="predicted"/>
<dbReference type="PANTHER" id="PTHR33402:SF19">
    <property type="entry name" value="VQ MOTIF-CONTAINING PROTEIN 11"/>
    <property type="match status" value="1"/>
</dbReference>
<evidence type="ECO:0000256" key="2">
    <source>
        <dbReference type="ARBA" id="ARBA00022553"/>
    </source>
</evidence>
<dbReference type="Proteomes" id="UP001408789">
    <property type="component" value="Unassembled WGS sequence"/>
</dbReference>
<keyword evidence="7" id="KW-1185">Reference proteome</keyword>
<dbReference type="Pfam" id="PF05678">
    <property type="entry name" value="VQ"/>
    <property type="match status" value="1"/>
</dbReference>
<evidence type="ECO:0000259" key="5">
    <source>
        <dbReference type="Pfam" id="PF05678"/>
    </source>
</evidence>
<dbReference type="AlphaFoldDB" id="A0AAP0DBD8"/>
<reference evidence="6 7" key="1">
    <citation type="submission" date="2024-04" db="EMBL/GenBank/DDBJ databases">
        <title>The reference genome of an endangered Asteraceae, Deinandra increscens subsp. villosa, native to the Central Coast of California.</title>
        <authorList>
            <person name="Guilliams M."/>
            <person name="Hasenstab-Lehman K."/>
            <person name="Meyer R."/>
            <person name="Mcevoy S."/>
        </authorList>
    </citation>
    <scope>NUCLEOTIDE SEQUENCE [LARGE SCALE GENOMIC DNA]</scope>
    <source>
        <tissue evidence="6">Leaf</tissue>
    </source>
</reference>
<keyword evidence="2" id="KW-0597">Phosphoprotein</keyword>
<evidence type="ECO:0000313" key="7">
    <source>
        <dbReference type="Proteomes" id="UP001408789"/>
    </source>
</evidence>
<keyword evidence="3" id="KW-0539">Nucleus</keyword>
<sequence>MASDPNSPPTTTFVQADPSNFRAVVQRLTGATPSHQTAHRRPGFNLHERRQTIGKLEITLNDNGPFRDFRPFSTVVSPRTRHRGFNTGETMMSSPVSTLDLCGRGSPRTPNEEEERAIAEKGFYFHPSPLSTPRESGPELLVLFPLCSPCTDPHSS</sequence>
<evidence type="ECO:0000256" key="4">
    <source>
        <dbReference type="SAM" id="MobiDB-lite"/>
    </source>
</evidence>
<organism evidence="6 7">
    <name type="scientific">Deinandra increscens subsp. villosa</name>
    <dbReference type="NCBI Taxonomy" id="3103831"/>
    <lineage>
        <taxon>Eukaryota</taxon>
        <taxon>Viridiplantae</taxon>
        <taxon>Streptophyta</taxon>
        <taxon>Embryophyta</taxon>
        <taxon>Tracheophyta</taxon>
        <taxon>Spermatophyta</taxon>
        <taxon>Magnoliopsida</taxon>
        <taxon>eudicotyledons</taxon>
        <taxon>Gunneridae</taxon>
        <taxon>Pentapetalae</taxon>
        <taxon>asterids</taxon>
        <taxon>campanulids</taxon>
        <taxon>Asterales</taxon>
        <taxon>Asteraceae</taxon>
        <taxon>Asteroideae</taxon>
        <taxon>Heliantheae alliance</taxon>
        <taxon>Madieae</taxon>
        <taxon>Madiinae</taxon>
        <taxon>Deinandra</taxon>
    </lineage>
</organism>
<feature type="region of interest" description="Disordered" evidence="4">
    <location>
        <begin position="79"/>
        <end position="115"/>
    </location>
</feature>
<dbReference type="PANTHER" id="PTHR33402">
    <property type="entry name" value="VQ MOTIF-CONTAINING PROTEIN 11-LIKE"/>
    <property type="match status" value="1"/>
</dbReference>
<dbReference type="InterPro" id="IPR039611">
    <property type="entry name" value="VQ_4/11/13/19/31/33"/>
</dbReference>